<dbReference type="InterPro" id="IPR017853">
    <property type="entry name" value="GH"/>
</dbReference>
<dbReference type="RefSeq" id="WP_055649539.1">
    <property type="nucleotide sequence ID" value="NZ_CZAZ01000004.1"/>
</dbReference>
<name>A0AAW9WPY8_9FIRM</name>
<dbReference type="GO" id="GO:0004553">
    <property type="term" value="F:hydrolase activity, hydrolyzing O-glycosyl compounds"/>
    <property type="evidence" value="ECO:0007669"/>
    <property type="project" value="InterPro"/>
</dbReference>
<protein>
    <recommendedName>
        <fullName evidence="6">Beta-galactosidase</fullName>
    </recommendedName>
</protein>
<dbReference type="InterPro" id="IPR051913">
    <property type="entry name" value="GH2_Domain-Containing"/>
</dbReference>
<proteinExistence type="inferred from homology"/>
<sequence>MEEAFNKAEWNFMNMNSPADLFCHYLEDGTIYLEEYDRCRNGHLLLSSFFVDAASCEFETEILDIQDGAGIGLYFGDGCFDRYILAVVGNGMMELRIPNGVPLGDTFRYDGPKRWFTAASAPFTRKTPFRLGIASSEAGFSVTCDGKTVIGHTVIAVPWRKPYARLAVMAVNDRGTSPKAGTAMGKYRVQGVEHGVRMAGICVDGAGRPLSQVWLHAAGIQGHDGLTDETGCFDLGCLPVGEYEMIGGAEGKGFCHFLVEHGITACFASEDREGHETEYETEYVLKGQEDGAYRWCLEPYWQQDSREAVPQGEITNDCFLTSLNGVWKFSLDPLEIGEKEKWYLPDRHIYEQRIRIPGSWQSLRAFGEEFLADDYSLHQASAFRCNWREQGRTAWMQTTISVENDTRVQLVLGAVSGIAKVWLEEKEIGCTVDFYSPCRFRLGRLKADRSYTLTVKVLYPFEGDQCCFGKQGFWFTDSPGIWQNVWLEEERKVRISDILVDNYCREDNGIRFCGRVEAEVNPEIMSEVRTISSERSDTEPRSWNFTWDTESDILYRLDFVYLAPKGRAEAVLEFGETSLLMEFDATYGDGYDRLTVYARSAGMSERARLVNSAGYLEILRVTAGPVELNDTLELKLHIPREDVMAEIVEPLTVNSRGILEASFEIAGKGLAEWGPEAPNRYLLSASVYGKDGFQGTYERWTAFRRVGQKTVKDGTAYVTVNGKPVYLRGVLDQGYNPWGIYTYPSLTGGEPGSVSFDVRAAGECGYNMIRMHIKDNEPEWYTACDREGILVWDEIPSCFYGTWKDPLWRGLHLRRMKAMAKKQNYHSSVVMCSVFNESWGILGDHERSPWDNGEAQAWIRTSARIYKKLAPGILVVDNSGYGKTGETDILDYHSYPIEFADAMDFFGRLEEQNYPGSVFNCYNEKNRRLMKKDVVADLLQRNCRNPLKETEFTGNDCQRGQPVMISEFVHTNEIERLVRICRFAGYVRMNLISQENEDTSPFTSRRTRRDFGFMHGDMTPAGYDQANQADFIFLARPWLTEVRAGALVKVPVYAGIRGREPEGKKLRVCWSLAGVDYLGHWKRELAGGEVTMKVPWLETGDPGQIEVKIPEGIKGAWLFAWITDGAATLCEHDVQFEVEEEETEEEETDPAVFYWNPAKPDREMFSGFTGRLVTDKRRVWWASGSGRVTWHIQVPENFCGSRILRLEMSSCECLEGTRLTDEKRYPSEVRIYVQGKLCGEFLLPDQPWDKRALFSNARAMEEGSVSYRRTGTYGYGFRYDIPVELEENTELVIETDDGGCIIYGNRMGRYGCDPMFLDGENEIEENHND</sequence>
<dbReference type="InterPro" id="IPR006103">
    <property type="entry name" value="Glyco_hydro_2_cat"/>
</dbReference>
<evidence type="ECO:0000259" key="2">
    <source>
        <dbReference type="Pfam" id="PF02836"/>
    </source>
</evidence>
<comment type="caution">
    <text evidence="4">The sequence shown here is derived from an EMBL/GenBank/DDBJ whole genome shotgun (WGS) entry which is preliminary data.</text>
</comment>
<dbReference type="PANTHER" id="PTHR42732">
    <property type="entry name" value="BETA-GALACTOSIDASE"/>
    <property type="match status" value="1"/>
</dbReference>
<feature type="domain" description="Glycoside hydrolase family 2 catalytic" evidence="2">
    <location>
        <begin position="718"/>
        <end position="854"/>
    </location>
</feature>
<evidence type="ECO:0008006" key="6">
    <source>
        <dbReference type="Google" id="ProtNLM"/>
    </source>
</evidence>
<reference evidence="4 5" key="1">
    <citation type="submission" date="2019-09" db="EMBL/GenBank/DDBJ databases">
        <title>Draft genome sequencing of Hungatella hathewayi 123Y-2.</title>
        <authorList>
            <person name="Lv Q."/>
            <person name="Li S."/>
        </authorList>
    </citation>
    <scope>NUCLEOTIDE SEQUENCE [LARGE SCALE GENOMIC DNA]</scope>
    <source>
        <strain evidence="4 5">123Y-2</strain>
    </source>
</reference>
<dbReference type="Proteomes" id="UP000434223">
    <property type="component" value="Unassembled WGS sequence"/>
</dbReference>
<dbReference type="InterPro" id="IPR006104">
    <property type="entry name" value="Glyco_hydro_2_N"/>
</dbReference>
<evidence type="ECO:0000256" key="1">
    <source>
        <dbReference type="ARBA" id="ARBA00007401"/>
    </source>
</evidence>
<dbReference type="SUPFAM" id="SSF51445">
    <property type="entry name" value="(Trans)glycosidases"/>
    <property type="match status" value="1"/>
</dbReference>
<dbReference type="PANTHER" id="PTHR42732:SF2">
    <property type="entry name" value="BETA-MANNOSIDASE"/>
    <property type="match status" value="1"/>
</dbReference>
<dbReference type="InterPro" id="IPR008979">
    <property type="entry name" value="Galactose-bd-like_sf"/>
</dbReference>
<comment type="similarity">
    <text evidence="1">Belongs to the glycosyl hydrolase 2 family.</text>
</comment>
<evidence type="ECO:0000313" key="4">
    <source>
        <dbReference type="EMBL" id="MUB66162.1"/>
    </source>
</evidence>
<dbReference type="Gene3D" id="2.60.120.260">
    <property type="entry name" value="Galactose-binding domain-like"/>
    <property type="match status" value="1"/>
</dbReference>
<dbReference type="SUPFAM" id="SSF49785">
    <property type="entry name" value="Galactose-binding domain-like"/>
    <property type="match status" value="1"/>
</dbReference>
<dbReference type="Pfam" id="PF02837">
    <property type="entry name" value="Glyco_hydro_2_N"/>
    <property type="match status" value="1"/>
</dbReference>
<dbReference type="Gene3D" id="3.20.20.80">
    <property type="entry name" value="Glycosidases"/>
    <property type="match status" value="1"/>
</dbReference>
<dbReference type="EMBL" id="WNME01000022">
    <property type="protein sequence ID" value="MUB66162.1"/>
    <property type="molecule type" value="Genomic_DNA"/>
</dbReference>
<feature type="domain" description="Glycosyl hydrolases family 2 sugar binding" evidence="3">
    <location>
        <begin position="320"/>
        <end position="487"/>
    </location>
</feature>
<gene>
    <name evidence="4" type="ORF">GNE07_24370</name>
</gene>
<evidence type="ECO:0000313" key="5">
    <source>
        <dbReference type="Proteomes" id="UP000434223"/>
    </source>
</evidence>
<organism evidence="4 5">
    <name type="scientific">Hungatella hathewayi</name>
    <dbReference type="NCBI Taxonomy" id="154046"/>
    <lineage>
        <taxon>Bacteria</taxon>
        <taxon>Bacillati</taxon>
        <taxon>Bacillota</taxon>
        <taxon>Clostridia</taxon>
        <taxon>Lachnospirales</taxon>
        <taxon>Lachnospiraceae</taxon>
        <taxon>Hungatella</taxon>
    </lineage>
</organism>
<dbReference type="GO" id="GO:0005975">
    <property type="term" value="P:carbohydrate metabolic process"/>
    <property type="evidence" value="ECO:0007669"/>
    <property type="project" value="InterPro"/>
</dbReference>
<accession>A0AAW9WPY8</accession>
<dbReference type="Pfam" id="PF02836">
    <property type="entry name" value="Glyco_hydro_2_C"/>
    <property type="match status" value="1"/>
</dbReference>
<evidence type="ECO:0000259" key="3">
    <source>
        <dbReference type="Pfam" id="PF02837"/>
    </source>
</evidence>